<sequence length="66" mass="7859">MTRISFELPDYLCLRLDRIAEERRINRHELISQLLSGVVDRETERVAAELRRMAFRRTSPSWRTAA</sequence>
<evidence type="ECO:0000313" key="1">
    <source>
        <dbReference type="EMBL" id="CAB4874684.1"/>
    </source>
</evidence>
<protein>
    <submittedName>
        <fullName evidence="1">Unannotated protein</fullName>
    </submittedName>
</protein>
<accession>A0A6J7E1I2</accession>
<organism evidence="1">
    <name type="scientific">freshwater metagenome</name>
    <dbReference type="NCBI Taxonomy" id="449393"/>
    <lineage>
        <taxon>unclassified sequences</taxon>
        <taxon>metagenomes</taxon>
        <taxon>ecological metagenomes</taxon>
    </lineage>
</organism>
<proteinExistence type="predicted"/>
<reference evidence="1" key="1">
    <citation type="submission" date="2020-05" db="EMBL/GenBank/DDBJ databases">
        <authorList>
            <person name="Chiriac C."/>
            <person name="Salcher M."/>
            <person name="Ghai R."/>
            <person name="Kavagutti S V."/>
        </authorList>
    </citation>
    <scope>NUCLEOTIDE SEQUENCE</scope>
</reference>
<dbReference type="EMBL" id="CAFBLU010000013">
    <property type="protein sequence ID" value="CAB4874684.1"/>
    <property type="molecule type" value="Genomic_DNA"/>
</dbReference>
<gene>
    <name evidence="1" type="ORF">UFOPK3444_00943</name>
</gene>
<name>A0A6J7E1I2_9ZZZZ</name>
<dbReference type="AlphaFoldDB" id="A0A6J7E1I2"/>